<keyword evidence="4" id="KW-0677">Repeat</keyword>
<evidence type="ECO:0000256" key="4">
    <source>
        <dbReference type="ARBA" id="ARBA00022737"/>
    </source>
</evidence>
<evidence type="ECO:0000256" key="3">
    <source>
        <dbReference type="ARBA" id="ARBA00022614"/>
    </source>
</evidence>
<dbReference type="SUPFAM" id="SSF53098">
    <property type="entry name" value="Ribonuclease H-like"/>
    <property type="match status" value="1"/>
</dbReference>
<keyword evidence="3" id="KW-0433">Leucine-rich repeat</keyword>
<evidence type="ECO:0000256" key="5">
    <source>
        <dbReference type="ARBA" id="ARBA00022741"/>
    </source>
</evidence>
<evidence type="ECO:0000256" key="1">
    <source>
        <dbReference type="ARBA" id="ARBA00004496"/>
    </source>
</evidence>
<dbReference type="OrthoDB" id="8865791at2759"/>
<dbReference type="Pfam" id="PF13516">
    <property type="entry name" value="LRR_6"/>
    <property type="match status" value="3"/>
</dbReference>
<keyword evidence="2" id="KW-0963">Cytoplasm</keyword>
<dbReference type="InterPro" id="IPR012337">
    <property type="entry name" value="RNaseH-like_sf"/>
</dbReference>
<dbReference type="AlphaFoldDB" id="A0A6P8TYQ0"/>
<reference evidence="9" key="1">
    <citation type="submission" date="2025-08" db="UniProtKB">
        <authorList>
            <consortium name="RefSeq"/>
        </authorList>
    </citation>
    <scope>IDENTIFICATION</scope>
</reference>
<dbReference type="PANTHER" id="PTHR24106">
    <property type="entry name" value="NACHT, LRR AND CARD DOMAINS-CONTAINING"/>
    <property type="match status" value="1"/>
</dbReference>
<dbReference type="Pfam" id="PF17779">
    <property type="entry name" value="WHD_NOD2"/>
    <property type="match status" value="1"/>
</dbReference>
<name>A0A6P8TYQ0_GYMAC</name>
<dbReference type="InterPro" id="IPR041267">
    <property type="entry name" value="NLRP_HD2"/>
</dbReference>
<dbReference type="GO" id="GO:0005524">
    <property type="term" value="F:ATP binding"/>
    <property type="evidence" value="ECO:0007669"/>
    <property type="project" value="UniProtKB-KW"/>
</dbReference>
<sequence>MEMVKEAFVEAADALFRDYTNKTEIVNAIKAVQLSRSTVTRRCEVMAEDLTQQLRKDIEDCECFSLQLDESTDVSDTAQLCVFIRMVFTDMTAKEELLTILPMKEHTRGEDIFRTFKNFVDKTKLPMSKLSSITTDGAPAMVGRCNGFIAKCREDDIFPDFLNYPCIVHQHALCAKMLNMKEVMDVSLKVACSIRARPLQRRLFRAYLEDADCVHTDLLLHTDVRWLSRGNFLERFRVLLPEIKAFLHGTKLAEYARLDDEEWLLDLAFLTDITHMLNELNLELQGKDRTVVNMISSVNAFKRRLHLLCSKLQRKDLANFQNIASELEKQGKDSALLDSARYTEQVNNITSDFEKRFRDFALLEPIATFMCYPFSEDHDIDSLAQNIGAVFHLNPSALQDEMLSLQADIQLKAPSPDQQTLIRAVLTNGVAGVGKTFSVQKFTLDWAEGLGNQDVSLVIPLSFRELNLIKGKQYSLLRLLHVFHPTLQKVTAEQLAVCKVLLIFDGLDESRLSLDFRNSEVVSDVSQKSSVNVLLTNLIRGKLLPSALVWITSRPAAANQIPPECVDRVTEVRGFTDAQKEEYFRRRSSDEDLSSRIISHIKSSRSLHIMCLIPVFCWITAAVLEHMLTTDQRGELPQTLTDMYSHFLLVQTKRKKQKYEEGHETSPQQLTEADRELLLKLGRLAFEHLEKGDIMFYQEDLQRCGLGVTEALVHSGVCTEIFKRESVIFEKTVYCFVHLSIQEFLAAVYLLHCYTNRNKKVLKDFLQSDQDYSSLDVFLKRAMEKSLRSENGHLDLFVRFLHGLSLESNQRLLGGLMGRTDIRPETIQSATRGQLGRTDIRPETIQSATRGQLGRTDIRPETIQRAISNLKEMSSDEISPDRSINIFHCLTEMKDHSVHQEITEFLKSENRSEKELSEIHCSALAYMLQMSEEVLDELDLEKYNTSVEGRRRLLPAVRNCRKAKLTGCGLSETGCEVVASALKSDSSHLRDLDLSNNALKDSGVERLSSGLKSPNCRLKSLRLSRCWLSEISCSALASALKSNLHLRDLDLSLNDLQDSGVELLGDLLESPDCRLETLSLRSCCLSEISCSALASALKSNLHLRDLDLSLNDLKDSGVELLGDLLESPACRLETLRIGYNDETFRATIQKTCDRK</sequence>
<dbReference type="Gene3D" id="3.40.50.300">
    <property type="entry name" value="P-loop containing nucleotide triphosphate hydrolases"/>
    <property type="match status" value="1"/>
</dbReference>
<dbReference type="InterPro" id="IPR007111">
    <property type="entry name" value="NACHT_NTPase"/>
</dbReference>
<dbReference type="InterPro" id="IPR027417">
    <property type="entry name" value="P-loop_NTPase"/>
</dbReference>
<proteinExistence type="predicted"/>
<evidence type="ECO:0000313" key="8">
    <source>
        <dbReference type="Proteomes" id="UP000515161"/>
    </source>
</evidence>
<dbReference type="InterPro" id="IPR032675">
    <property type="entry name" value="LRR_dom_sf"/>
</dbReference>
<dbReference type="InterPro" id="IPR051261">
    <property type="entry name" value="NLR"/>
</dbReference>
<dbReference type="InterPro" id="IPR001611">
    <property type="entry name" value="Leu-rich_rpt"/>
</dbReference>
<keyword evidence="8" id="KW-1185">Reference proteome</keyword>
<dbReference type="InParanoid" id="A0A6P8TYQ0"/>
<feature type="domain" description="NACHT" evidence="7">
    <location>
        <begin position="423"/>
        <end position="557"/>
    </location>
</feature>
<dbReference type="SUPFAM" id="SSF52047">
    <property type="entry name" value="RNI-like"/>
    <property type="match status" value="1"/>
</dbReference>
<dbReference type="PROSITE" id="PS50837">
    <property type="entry name" value="NACHT"/>
    <property type="match status" value="1"/>
</dbReference>
<dbReference type="GO" id="GO:0005737">
    <property type="term" value="C:cytoplasm"/>
    <property type="evidence" value="ECO:0007669"/>
    <property type="project" value="UniProtKB-SubCell"/>
</dbReference>
<gene>
    <name evidence="9" type="primary">LOC117540950</name>
</gene>
<evidence type="ECO:0000256" key="6">
    <source>
        <dbReference type="ARBA" id="ARBA00022840"/>
    </source>
</evidence>
<keyword evidence="5" id="KW-0547">Nucleotide-binding</keyword>
<dbReference type="GeneID" id="117540950"/>
<dbReference type="Pfam" id="PF05729">
    <property type="entry name" value="NACHT"/>
    <property type="match status" value="1"/>
</dbReference>
<dbReference type="Gene3D" id="3.80.10.10">
    <property type="entry name" value="Ribonuclease Inhibitor"/>
    <property type="match status" value="1"/>
</dbReference>
<dbReference type="Pfam" id="PF17776">
    <property type="entry name" value="NLRC4_HD2"/>
    <property type="match status" value="1"/>
</dbReference>
<comment type="subcellular location">
    <subcellularLocation>
        <location evidence="1">Cytoplasm</location>
    </subcellularLocation>
</comment>
<dbReference type="KEGG" id="gacu:117540950"/>
<dbReference type="SMART" id="SM00368">
    <property type="entry name" value="LRR_RI"/>
    <property type="match status" value="5"/>
</dbReference>
<evidence type="ECO:0000256" key="2">
    <source>
        <dbReference type="ARBA" id="ARBA00022490"/>
    </source>
</evidence>
<evidence type="ECO:0000259" key="7">
    <source>
        <dbReference type="PROSITE" id="PS50837"/>
    </source>
</evidence>
<dbReference type="InterPro" id="IPR041075">
    <property type="entry name" value="NOD1/2_WH"/>
</dbReference>
<dbReference type="Proteomes" id="UP000515161">
    <property type="component" value="Unplaced"/>
</dbReference>
<dbReference type="PROSITE" id="PS51450">
    <property type="entry name" value="LRR"/>
    <property type="match status" value="1"/>
</dbReference>
<organism evidence="8 9">
    <name type="scientific">Gymnodraco acuticeps</name>
    <name type="common">Antarctic dragonfish</name>
    <dbReference type="NCBI Taxonomy" id="8218"/>
    <lineage>
        <taxon>Eukaryota</taxon>
        <taxon>Metazoa</taxon>
        <taxon>Chordata</taxon>
        <taxon>Craniata</taxon>
        <taxon>Vertebrata</taxon>
        <taxon>Euteleostomi</taxon>
        <taxon>Actinopterygii</taxon>
        <taxon>Neopterygii</taxon>
        <taxon>Teleostei</taxon>
        <taxon>Neoteleostei</taxon>
        <taxon>Acanthomorphata</taxon>
        <taxon>Eupercaria</taxon>
        <taxon>Perciformes</taxon>
        <taxon>Notothenioidei</taxon>
        <taxon>Bathydraconidae</taxon>
        <taxon>Gymnodraco</taxon>
    </lineage>
</organism>
<keyword evidence="6" id="KW-0067">ATP-binding</keyword>
<dbReference type="RefSeq" id="XP_034063805.1">
    <property type="nucleotide sequence ID" value="XM_034207914.1"/>
</dbReference>
<accession>A0A6P8TYQ0</accession>
<evidence type="ECO:0000313" key="9">
    <source>
        <dbReference type="RefSeq" id="XP_034063805.1"/>
    </source>
</evidence>
<protein>
    <submittedName>
        <fullName evidence="9">Protein NLRC3-like</fullName>
    </submittedName>
</protein>